<dbReference type="Proteomes" id="UP000465112">
    <property type="component" value="Chromosome 20"/>
</dbReference>
<name>A0A6A5E7D5_PERFL</name>
<comment type="caution">
    <text evidence="2">The sequence shown here is derived from an EMBL/GenBank/DDBJ whole genome shotgun (WGS) entry which is preliminary data.</text>
</comment>
<dbReference type="EMBL" id="VHII01000020">
    <property type="protein sequence ID" value="KAF1374598.1"/>
    <property type="molecule type" value="Genomic_DNA"/>
</dbReference>
<dbReference type="AlphaFoldDB" id="A0A6A5E7D5"/>
<evidence type="ECO:0000313" key="2">
    <source>
        <dbReference type="EMBL" id="KAF1374598.1"/>
    </source>
</evidence>
<proteinExistence type="predicted"/>
<accession>A0A6A5E7D5</accession>
<sequence length="91" mass="9984">MCVLGGSTPPLPPLHTIVEAVFRTLWQPTDSLQAPAVRAVQLQESWPAGEVEDGERRGRRLREQARQKGSGLGLGKSGERKEEGSSLFLYL</sequence>
<gene>
    <name evidence="2" type="ORF">PFLUV_G00230770</name>
</gene>
<feature type="region of interest" description="Disordered" evidence="1">
    <location>
        <begin position="46"/>
        <end position="91"/>
    </location>
</feature>
<organism evidence="2 3">
    <name type="scientific">Perca fluviatilis</name>
    <name type="common">European perch</name>
    <dbReference type="NCBI Taxonomy" id="8168"/>
    <lineage>
        <taxon>Eukaryota</taxon>
        <taxon>Metazoa</taxon>
        <taxon>Chordata</taxon>
        <taxon>Craniata</taxon>
        <taxon>Vertebrata</taxon>
        <taxon>Euteleostomi</taxon>
        <taxon>Actinopterygii</taxon>
        <taxon>Neopterygii</taxon>
        <taxon>Teleostei</taxon>
        <taxon>Neoteleostei</taxon>
        <taxon>Acanthomorphata</taxon>
        <taxon>Eupercaria</taxon>
        <taxon>Perciformes</taxon>
        <taxon>Percoidei</taxon>
        <taxon>Percidae</taxon>
        <taxon>Percinae</taxon>
        <taxon>Perca</taxon>
    </lineage>
</organism>
<reference evidence="2 3" key="1">
    <citation type="submission" date="2019-06" db="EMBL/GenBank/DDBJ databases">
        <title>A chromosome-scale genome assembly of the European perch, Perca fluviatilis.</title>
        <authorList>
            <person name="Roques C."/>
            <person name="Zahm M."/>
            <person name="Cabau C."/>
            <person name="Klopp C."/>
            <person name="Bouchez O."/>
            <person name="Donnadieu C."/>
            <person name="Kuhl H."/>
            <person name="Gislard M."/>
            <person name="Guendouz S."/>
            <person name="Journot L."/>
            <person name="Haffray P."/>
            <person name="Bestin A."/>
            <person name="Morvezen R."/>
            <person name="Feron R."/>
            <person name="Wen M."/>
            <person name="Jouanno E."/>
            <person name="Herpin A."/>
            <person name="Schartl M."/>
            <person name="Postlethwait J."/>
            <person name="Schaerlinger B."/>
            <person name="Chardard D."/>
            <person name="Lecocq T."/>
            <person name="Poncet C."/>
            <person name="Jaffrelo L."/>
            <person name="Lampietro C."/>
            <person name="Guiguen Y."/>
        </authorList>
    </citation>
    <scope>NUCLEOTIDE SEQUENCE [LARGE SCALE GENOMIC DNA]</scope>
    <source>
        <tissue evidence="2">Blood</tissue>
    </source>
</reference>
<evidence type="ECO:0000313" key="3">
    <source>
        <dbReference type="Proteomes" id="UP000465112"/>
    </source>
</evidence>
<keyword evidence="3" id="KW-1185">Reference proteome</keyword>
<evidence type="ECO:0000256" key="1">
    <source>
        <dbReference type="SAM" id="MobiDB-lite"/>
    </source>
</evidence>
<protein>
    <submittedName>
        <fullName evidence="2">Uncharacterized protein</fullName>
    </submittedName>
</protein>